<dbReference type="PRINTS" id="PR00081">
    <property type="entry name" value="GDHRDH"/>
</dbReference>
<dbReference type="Proteomes" id="UP001153292">
    <property type="component" value="Chromosome 21"/>
</dbReference>
<dbReference type="PIRSF" id="PIRSF000126">
    <property type="entry name" value="11-beta-HSD1"/>
    <property type="match status" value="1"/>
</dbReference>
<dbReference type="Gene3D" id="3.40.50.720">
    <property type="entry name" value="NAD(P)-binding Rossmann-like Domain"/>
    <property type="match status" value="1"/>
</dbReference>
<evidence type="ECO:0000256" key="3">
    <source>
        <dbReference type="RuleBase" id="RU000363"/>
    </source>
</evidence>
<dbReference type="EMBL" id="OU963914">
    <property type="protein sequence ID" value="CAH2986209.1"/>
    <property type="molecule type" value="Genomic_DNA"/>
</dbReference>
<dbReference type="PANTHER" id="PTHR43899">
    <property type="entry name" value="RH59310P"/>
    <property type="match status" value="1"/>
</dbReference>
<name>A0ABN8L4F2_CHISP</name>
<evidence type="ECO:0000313" key="4">
    <source>
        <dbReference type="EMBL" id="CAH2986209.1"/>
    </source>
</evidence>
<evidence type="ECO:0000256" key="2">
    <source>
        <dbReference type="ARBA" id="ARBA00023002"/>
    </source>
</evidence>
<keyword evidence="5" id="KW-1185">Reference proteome</keyword>
<accession>A0ABN8L4F2</accession>
<dbReference type="InterPro" id="IPR036291">
    <property type="entry name" value="NAD(P)-bd_dom_sf"/>
</dbReference>
<evidence type="ECO:0000313" key="5">
    <source>
        <dbReference type="Proteomes" id="UP001153292"/>
    </source>
</evidence>
<dbReference type="InterPro" id="IPR002347">
    <property type="entry name" value="SDR_fam"/>
</dbReference>
<dbReference type="InterPro" id="IPR051019">
    <property type="entry name" value="VLCFA-Steroid_DH"/>
</dbReference>
<proteinExistence type="inferred from homology"/>
<evidence type="ECO:0008006" key="6">
    <source>
        <dbReference type="Google" id="ProtNLM"/>
    </source>
</evidence>
<comment type="similarity">
    <text evidence="1 3">Belongs to the short-chain dehydrogenases/reductases (SDR) family.</text>
</comment>
<dbReference type="CDD" id="cd05356">
    <property type="entry name" value="17beta-HSD1_like_SDR_c"/>
    <property type="match status" value="1"/>
</dbReference>
<dbReference type="Pfam" id="PF00106">
    <property type="entry name" value="adh_short"/>
    <property type="match status" value="1"/>
</dbReference>
<gene>
    <name evidence="4" type="ORF">CHILSU_LOCUS5952</name>
</gene>
<sequence>MAFTPLENIALVLLATGLLVILKNICRAVYVYAIGPAINKVDFKSKGNWALVTGSTDGIGKEYARQLAAKGCDIILVSRSMDKLKVVAEEIENEFKVQTKVIQADFNREDIYEGIAEAITGLEIGTLVNNVGVSYLYPEYFLDIPDWDNKFKSLVTANMVSATRMTAIVLPEMVKRGKGVVINISSGTAVFPSALLAIYGASKAYVRKLSQCLHTEYADKGIIVQSVNPGYVVSNMSGLKRETLMTPSAKKFVSSALSLVGTTSDTAGYFPHYILFNAIDFLTDNFGNFGEWLTMRSMLNVRQRYLKKKEIPEA</sequence>
<organism evidence="4 5">
    <name type="scientific">Chilo suppressalis</name>
    <name type="common">Asiatic rice borer moth</name>
    <dbReference type="NCBI Taxonomy" id="168631"/>
    <lineage>
        <taxon>Eukaryota</taxon>
        <taxon>Metazoa</taxon>
        <taxon>Ecdysozoa</taxon>
        <taxon>Arthropoda</taxon>
        <taxon>Hexapoda</taxon>
        <taxon>Insecta</taxon>
        <taxon>Pterygota</taxon>
        <taxon>Neoptera</taxon>
        <taxon>Endopterygota</taxon>
        <taxon>Lepidoptera</taxon>
        <taxon>Glossata</taxon>
        <taxon>Ditrysia</taxon>
        <taxon>Pyraloidea</taxon>
        <taxon>Crambidae</taxon>
        <taxon>Crambinae</taxon>
        <taxon>Chilo</taxon>
    </lineage>
</organism>
<dbReference type="PRINTS" id="PR00080">
    <property type="entry name" value="SDRFAMILY"/>
</dbReference>
<reference evidence="4" key="1">
    <citation type="submission" date="2021-12" db="EMBL/GenBank/DDBJ databases">
        <authorList>
            <person name="King R."/>
        </authorList>
    </citation>
    <scope>NUCLEOTIDE SEQUENCE</scope>
</reference>
<protein>
    <recommendedName>
        <fullName evidence="6">Steroid dehydrogenase</fullName>
    </recommendedName>
</protein>
<evidence type="ECO:0000256" key="1">
    <source>
        <dbReference type="ARBA" id="ARBA00006484"/>
    </source>
</evidence>
<dbReference type="SUPFAM" id="SSF51735">
    <property type="entry name" value="NAD(P)-binding Rossmann-fold domains"/>
    <property type="match status" value="1"/>
</dbReference>
<dbReference type="PANTHER" id="PTHR43899:SF13">
    <property type="entry name" value="RH59310P"/>
    <property type="match status" value="1"/>
</dbReference>
<keyword evidence="2" id="KW-0560">Oxidoreductase</keyword>